<evidence type="ECO:0000256" key="10">
    <source>
        <dbReference type="RuleBase" id="RU367032"/>
    </source>
</evidence>
<keyword evidence="5 10" id="KW-0472">Membrane</keyword>
<dbReference type="Proteomes" id="UP000001744">
    <property type="component" value="Unassembled WGS sequence"/>
</dbReference>
<evidence type="ECO:0000256" key="6">
    <source>
        <dbReference type="ARBA" id="ARBA00023140"/>
    </source>
</evidence>
<keyword evidence="2 10" id="KW-0813">Transport</keyword>
<evidence type="ECO:0000256" key="1">
    <source>
        <dbReference type="ARBA" id="ARBA00005443"/>
    </source>
</evidence>
<dbReference type="OMA" id="YNQWQPP"/>
<evidence type="ECO:0000313" key="14">
    <source>
        <dbReference type="EMBL" id="EEB05867.1"/>
    </source>
</evidence>
<dbReference type="GO" id="GO:0016560">
    <property type="term" value="P:protein import into peroxisome matrix, docking"/>
    <property type="evidence" value="ECO:0000318"/>
    <property type="project" value="GO_Central"/>
</dbReference>
<dbReference type="InterPro" id="IPR036388">
    <property type="entry name" value="WH-like_DNA-bd_sf"/>
</dbReference>
<dbReference type="InterPro" id="IPR025655">
    <property type="entry name" value="PEX14"/>
</dbReference>
<dbReference type="JaponicusDB" id="SJAG_00891">
    <property type="gene designation" value="pex14"/>
</dbReference>
<keyword evidence="11" id="KW-0175">Coiled coil</keyword>
<sequence length="293" mass="32968">MSNIREELISNAVQFLRQQDVLSKPLEKKIEFLRGKGLSNEEIEQSIQLARNVISGLDTPTTSRPWDWRDWFIMGVLGSGFAWSAYTLVKKYVMPMVQPPTRSQYEIDKEELELKYESTQSSLHALGNDTKKVLEETERQQEVLDLALDDLEDTLKQLKQNDDDRDRDMARLSQDVYTLSTITLPNALKEIRDTQATVLTQLAQEVRSLRQLQGKTEGHNSSELSSTSPASSEPLDAKGSAPDAAATATLQPVFKNKIPHAIPPWQAAMHAQTSKTIQESAGETKQQTENEDI</sequence>
<dbReference type="InterPro" id="IPR006785">
    <property type="entry name" value="Pex14_N"/>
</dbReference>
<dbReference type="AlphaFoldDB" id="B6JWW6"/>
<dbReference type="HOGENOM" id="CLU_045718_1_0_1"/>
<evidence type="ECO:0000256" key="4">
    <source>
        <dbReference type="ARBA" id="ARBA00023010"/>
    </source>
</evidence>
<dbReference type="GO" id="GO:1990429">
    <property type="term" value="C:peroxisomal importomer complex"/>
    <property type="evidence" value="ECO:0000318"/>
    <property type="project" value="GO_Central"/>
</dbReference>
<feature type="compositionally biased region" description="Low complexity" evidence="12">
    <location>
        <begin position="221"/>
        <end position="234"/>
    </location>
</feature>
<dbReference type="GeneID" id="7051983"/>
<dbReference type="GO" id="GO:0005102">
    <property type="term" value="F:signaling receptor binding"/>
    <property type="evidence" value="ECO:0000318"/>
    <property type="project" value="GO_Central"/>
</dbReference>
<comment type="subcellular location">
    <subcellularLocation>
        <location evidence="9 10">Peroxisome membrane</location>
    </subcellularLocation>
</comment>
<dbReference type="GO" id="GO:0005778">
    <property type="term" value="C:peroxisomal membrane"/>
    <property type="evidence" value="ECO:0000318"/>
    <property type="project" value="GO_Central"/>
</dbReference>
<accession>B6JWW6</accession>
<evidence type="ECO:0000256" key="7">
    <source>
        <dbReference type="ARBA" id="ARBA00029502"/>
    </source>
</evidence>
<feature type="compositionally biased region" description="Polar residues" evidence="12">
    <location>
        <begin position="271"/>
        <end position="287"/>
    </location>
</feature>
<dbReference type="STRING" id="402676.B6JWW6"/>
<dbReference type="eggNOG" id="KOG2629">
    <property type="taxonomic scope" value="Eukaryota"/>
</dbReference>
<evidence type="ECO:0000256" key="12">
    <source>
        <dbReference type="SAM" id="MobiDB-lite"/>
    </source>
</evidence>
<evidence type="ECO:0000256" key="3">
    <source>
        <dbReference type="ARBA" id="ARBA00022927"/>
    </source>
</evidence>
<evidence type="ECO:0000256" key="2">
    <source>
        <dbReference type="ARBA" id="ARBA00022448"/>
    </source>
</evidence>
<keyword evidence="3 10" id="KW-0653">Protein transport</keyword>
<dbReference type="Gene3D" id="1.10.10.10">
    <property type="entry name" value="Winged helix-like DNA-binding domain superfamily/Winged helix DNA-binding domain"/>
    <property type="match status" value="1"/>
</dbReference>
<evidence type="ECO:0000313" key="15">
    <source>
        <dbReference type="JaponicusDB" id="SJAG_00891"/>
    </source>
</evidence>
<proteinExistence type="inferred from homology"/>
<dbReference type="RefSeq" id="XP_002172160.1">
    <property type="nucleotide sequence ID" value="XM_002172124.2"/>
</dbReference>
<dbReference type="Pfam" id="PF04695">
    <property type="entry name" value="Pex14_N"/>
    <property type="match status" value="1"/>
</dbReference>
<dbReference type="PANTHER" id="PTHR23058">
    <property type="entry name" value="PEROXISOMAL MEMBRANE PROTEIN PEX14"/>
    <property type="match status" value="1"/>
</dbReference>
<gene>
    <name evidence="15" type="primary">pex14</name>
    <name evidence="14" type="ORF">SJAG_00891</name>
</gene>
<keyword evidence="16" id="KW-1185">Reference proteome</keyword>
<evidence type="ECO:0000256" key="8">
    <source>
        <dbReference type="ARBA" id="ARBA00029691"/>
    </source>
</evidence>
<dbReference type="VEuPathDB" id="FungiDB:SJAG_00891"/>
<dbReference type="PANTHER" id="PTHR23058:SF0">
    <property type="entry name" value="PEROXISOMAL MEMBRANE PROTEIN PEX14"/>
    <property type="match status" value="1"/>
</dbReference>
<keyword evidence="4" id="KW-0811">Translocation</keyword>
<protein>
    <recommendedName>
        <fullName evidence="7 10">Peroxisomal membrane protein PEX14</fullName>
    </recommendedName>
    <alternativeName>
        <fullName evidence="8 10">Peroxin-14</fullName>
    </alternativeName>
</protein>
<keyword evidence="6 10" id="KW-0576">Peroxisome</keyword>
<feature type="domain" description="Peroxisome membrane anchor protein Pex14p N-terminal" evidence="13">
    <location>
        <begin position="5"/>
        <end position="47"/>
    </location>
</feature>
<dbReference type="EMBL" id="KE651166">
    <property type="protein sequence ID" value="EEB05867.1"/>
    <property type="molecule type" value="Genomic_DNA"/>
</dbReference>
<dbReference type="OrthoDB" id="5549158at2759"/>
<reference evidence="14 16" key="1">
    <citation type="journal article" date="2011" name="Science">
        <title>Comparative functional genomics of the fission yeasts.</title>
        <authorList>
            <person name="Rhind N."/>
            <person name="Chen Z."/>
            <person name="Yassour M."/>
            <person name="Thompson D.A."/>
            <person name="Haas B.J."/>
            <person name="Habib N."/>
            <person name="Wapinski I."/>
            <person name="Roy S."/>
            <person name="Lin M.F."/>
            <person name="Heiman D.I."/>
            <person name="Young S.K."/>
            <person name="Furuya K."/>
            <person name="Guo Y."/>
            <person name="Pidoux A."/>
            <person name="Chen H.M."/>
            <person name="Robbertse B."/>
            <person name="Goldberg J.M."/>
            <person name="Aoki K."/>
            <person name="Bayne E.H."/>
            <person name="Berlin A.M."/>
            <person name="Desjardins C.A."/>
            <person name="Dobbs E."/>
            <person name="Dukaj L."/>
            <person name="Fan L."/>
            <person name="FitzGerald M.G."/>
            <person name="French C."/>
            <person name="Gujja S."/>
            <person name="Hansen K."/>
            <person name="Keifenheim D."/>
            <person name="Levin J.Z."/>
            <person name="Mosher R.A."/>
            <person name="Mueller C.A."/>
            <person name="Pfiffner J."/>
            <person name="Priest M."/>
            <person name="Russ C."/>
            <person name="Smialowska A."/>
            <person name="Swoboda P."/>
            <person name="Sykes S.M."/>
            <person name="Vaughn M."/>
            <person name="Vengrova S."/>
            <person name="Yoder R."/>
            <person name="Zeng Q."/>
            <person name="Allshire R."/>
            <person name="Baulcombe D."/>
            <person name="Birren B.W."/>
            <person name="Brown W."/>
            <person name="Ekwall K."/>
            <person name="Kellis M."/>
            <person name="Leatherwood J."/>
            <person name="Levin H."/>
            <person name="Margalit H."/>
            <person name="Martienssen R."/>
            <person name="Nieduszynski C.A."/>
            <person name="Spatafora J.W."/>
            <person name="Friedman N."/>
            <person name="Dalgaard J.Z."/>
            <person name="Baumann P."/>
            <person name="Niki H."/>
            <person name="Regev A."/>
            <person name="Nusbaum C."/>
        </authorList>
    </citation>
    <scope>NUCLEOTIDE SEQUENCE [LARGE SCALE GENOMIC DNA]</scope>
    <source>
        <strain evidence="16">yFS275 / FY16936</strain>
    </source>
</reference>
<feature type="region of interest" description="Disordered" evidence="12">
    <location>
        <begin position="212"/>
        <end position="293"/>
    </location>
</feature>
<name>B6JWW6_SCHJY</name>
<evidence type="ECO:0000256" key="5">
    <source>
        <dbReference type="ARBA" id="ARBA00023136"/>
    </source>
</evidence>
<evidence type="ECO:0000256" key="9">
    <source>
        <dbReference type="ARBA" id="ARBA00046271"/>
    </source>
</evidence>
<feature type="coiled-coil region" evidence="11">
    <location>
        <begin position="102"/>
        <end position="168"/>
    </location>
</feature>
<evidence type="ECO:0000259" key="13">
    <source>
        <dbReference type="Pfam" id="PF04695"/>
    </source>
</evidence>
<organism evidence="14 16">
    <name type="scientific">Schizosaccharomyces japonicus (strain yFS275 / FY16936)</name>
    <name type="common">Fission yeast</name>
    <dbReference type="NCBI Taxonomy" id="402676"/>
    <lineage>
        <taxon>Eukaryota</taxon>
        <taxon>Fungi</taxon>
        <taxon>Dikarya</taxon>
        <taxon>Ascomycota</taxon>
        <taxon>Taphrinomycotina</taxon>
        <taxon>Schizosaccharomycetes</taxon>
        <taxon>Schizosaccharomycetales</taxon>
        <taxon>Schizosaccharomycetaceae</taxon>
        <taxon>Schizosaccharomyces</taxon>
    </lineage>
</organism>
<comment type="function">
    <text evidence="10">Component of the PEX13-PEX14 docking complex, a translocon channel that specifically mediates the import of peroxisomal cargo proteins bound to PEX5 receptor. The PEX13-PEX14 docking complex forms a large import pore which can be opened to a diameter of about 9 nm. Mechanistically, PEX5 receptor along with cargo proteins associates with the PEX14 subunit of the PEX13-PEX14 docking complex in the cytosol, leading to the insertion of the receptor into the organelle membrane with the concomitant translocation of the cargo into the peroxisome matrix.</text>
</comment>
<evidence type="ECO:0000313" key="16">
    <source>
        <dbReference type="Proteomes" id="UP000001744"/>
    </source>
</evidence>
<comment type="similarity">
    <text evidence="1 10">Belongs to the peroxin-14 family.</text>
</comment>
<evidence type="ECO:0000256" key="11">
    <source>
        <dbReference type="SAM" id="Coils"/>
    </source>
</evidence>